<comment type="caution">
    <text evidence="4">The sequence shown here is derived from an EMBL/GenBank/DDBJ whole genome shotgun (WGS) entry which is preliminary data.</text>
</comment>
<dbReference type="InterPro" id="IPR043796">
    <property type="entry name" value="ESX-1_EspA/EspE-like"/>
</dbReference>
<reference evidence="5" key="1">
    <citation type="submission" date="2016-09" db="EMBL/GenBank/DDBJ databases">
        <authorList>
            <person name="Greninger A.L."/>
            <person name="Jerome K.R."/>
            <person name="Mcnair B."/>
            <person name="Wallis C."/>
            <person name="Fang F."/>
        </authorList>
    </citation>
    <scope>NUCLEOTIDE SEQUENCE [LARGE SCALE GENOMIC DNA]</scope>
    <source>
        <strain evidence="5">M7</strain>
    </source>
</reference>
<organism evidence="4 5">
    <name type="scientific">Mycolicibacterium holsaticum</name>
    <dbReference type="NCBI Taxonomy" id="152142"/>
    <lineage>
        <taxon>Bacteria</taxon>
        <taxon>Bacillati</taxon>
        <taxon>Actinomycetota</taxon>
        <taxon>Actinomycetes</taxon>
        <taxon>Mycobacteriales</taxon>
        <taxon>Mycobacteriaceae</taxon>
        <taxon>Mycolicibacterium</taxon>
    </lineage>
</organism>
<feature type="domain" description="TPR repeat" evidence="3">
    <location>
        <begin position="211"/>
        <end position="419"/>
    </location>
</feature>
<evidence type="ECO:0000256" key="1">
    <source>
        <dbReference type="SAM" id="MobiDB-lite"/>
    </source>
</evidence>
<dbReference type="InterPro" id="IPR057037">
    <property type="entry name" value="TPR_rep_actino"/>
</dbReference>
<evidence type="ECO:0000313" key="4">
    <source>
        <dbReference type="EMBL" id="ODQ94531.1"/>
    </source>
</evidence>
<accession>A0A1E3RXH8</accession>
<dbReference type="Pfam" id="PF18879">
    <property type="entry name" value="EspA_EspE"/>
    <property type="match status" value="1"/>
</dbReference>
<dbReference type="Pfam" id="PF23275">
    <property type="entry name" value="TPR_23"/>
    <property type="match status" value="1"/>
</dbReference>
<dbReference type="AlphaFoldDB" id="A0A1E3RXH8"/>
<protein>
    <submittedName>
        <fullName evidence="4">Uncharacterized protein</fullName>
    </submittedName>
</protein>
<feature type="region of interest" description="Disordered" evidence="1">
    <location>
        <begin position="163"/>
        <end position="201"/>
    </location>
</feature>
<proteinExistence type="predicted"/>
<dbReference type="EMBL" id="MIGZ01000037">
    <property type="protein sequence ID" value="ODQ94531.1"/>
    <property type="molecule type" value="Genomic_DNA"/>
</dbReference>
<gene>
    <name evidence="4" type="ORF">BHQ17_08710</name>
</gene>
<evidence type="ECO:0000313" key="5">
    <source>
        <dbReference type="Proteomes" id="UP000094243"/>
    </source>
</evidence>
<evidence type="ECO:0000259" key="2">
    <source>
        <dbReference type="Pfam" id="PF18879"/>
    </source>
</evidence>
<sequence length="735" mass="80268">MIDAFLSTWSDARSTYGEGTPQTGNGYDNSSALRGLHTHLESAAPGSRWTGAAATRYDAANTEHQRVIATLADLDRRLATEVDNSARSVDIGRRNLDALRTWVLDAADSAPPGKAGEQMRVVIAQKGLAQLQQIVQQSSAESNAIAGRIRLLEDEFRVLGNQKFGDKQSAGGDVLDDKAAEDTKKRAEQDVREALEEGGQDAAARVDQALDSVTPEQLSGAAPLSAEQSAYLSQMQHQMKDMSVADLKAAEDRLGERGNIVGDSWQLMANDDIDFPDAETGEVAPDDLKFENLPRSVQDAIKSPGLLYDQQMKDVAAIVKDGDPRFQTGTELDREMMRKADRMMDAPLWEKSTGQPGDGSRPQYDVVLQDIFESAGRDHQIVHDHITGTHGDDGRDFMMDVSSHEWNDDGRAAGSLFEWTANSTGPQGQIAAESANVYAEFLGSESDKLLAIDGNRQIGDMNPELVKAFSNGLMPYQEELVTDQPTVDTPFHRIDELHGSMDNTKGLFAVIDSQPDAAREWNRAAYQNAVDMQQSFAQYAKEHPDMPKGDVRIDDLESSARLLGVIDGGMSQETLSNIRNGEMNAQQAAENAKSAYEFKKDIIRSVVSYAPGGDLATNAIADTFVGPPPEASSIKFDKDGAITDVGLTSSEQSIAYQYTQAQYTVASQFVDAGNPHIEERFFDSNGRLLPPSQISAEDWSIYDSQLTASMAEYEHINSLMQKFNTTLGRVGGYQE</sequence>
<evidence type="ECO:0000259" key="3">
    <source>
        <dbReference type="Pfam" id="PF23275"/>
    </source>
</evidence>
<dbReference type="Proteomes" id="UP000094243">
    <property type="component" value="Unassembled WGS sequence"/>
</dbReference>
<feature type="compositionally biased region" description="Basic and acidic residues" evidence="1">
    <location>
        <begin position="175"/>
        <end position="195"/>
    </location>
</feature>
<name>A0A1E3RXH8_9MYCO</name>
<keyword evidence="5" id="KW-1185">Reference proteome</keyword>
<feature type="domain" description="ESX-1 secretion-associated protein EspA/EspE-like" evidence="2">
    <location>
        <begin position="17"/>
        <end position="97"/>
    </location>
</feature>